<dbReference type="RefSeq" id="WP_191253485.1">
    <property type="nucleotide sequence ID" value="NZ_BNCI01000002.1"/>
</dbReference>
<organism evidence="3 4">
    <name type="scientific">Kordiimonas sediminis</name>
    <dbReference type="NCBI Taxonomy" id="1735581"/>
    <lineage>
        <taxon>Bacteria</taxon>
        <taxon>Pseudomonadati</taxon>
        <taxon>Pseudomonadota</taxon>
        <taxon>Alphaproteobacteria</taxon>
        <taxon>Kordiimonadales</taxon>
        <taxon>Kordiimonadaceae</taxon>
        <taxon>Kordiimonas</taxon>
    </lineage>
</organism>
<dbReference type="Gene3D" id="3.40.50.300">
    <property type="entry name" value="P-loop containing nucleotide triphosphate hydrolases"/>
    <property type="match status" value="1"/>
</dbReference>
<feature type="domain" description="D-glutamate N-acetyltransferase-like N-terminal" evidence="2">
    <location>
        <begin position="50"/>
        <end position="128"/>
    </location>
</feature>
<dbReference type="PANTHER" id="PTHR40690:SF1">
    <property type="entry name" value="DUF1611 DOMAIN-CONTAINING PROTEIN"/>
    <property type="match status" value="1"/>
</dbReference>
<dbReference type="InterPro" id="IPR035086">
    <property type="entry name" value="DgcN-like_C"/>
</dbReference>
<evidence type="ECO:0000313" key="3">
    <source>
        <dbReference type="EMBL" id="GHF28951.1"/>
    </source>
</evidence>
<dbReference type="SUPFAM" id="SSF52540">
    <property type="entry name" value="P-loop containing nucleoside triphosphate hydrolases"/>
    <property type="match status" value="1"/>
</dbReference>
<dbReference type="Gene3D" id="3.40.50.720">
    <property type="entry name" value="NAD(P)-binding Rossmann-like Domain"/>
    <property type="match status" value="1"/>
</dbReference>
<feature type="domain" description="D-glutamate N-acetyltransferase-like C-terminal" evidence="1">
    <location>
        <begin position="134"/>
        <end position="330"/>
    </location>
</feature>
<proteinExistence type="predicted"/>
<comment type="caution">
    <text evidence="3">The sequence shown here is derived from an EMBL/GenBank/DDBJ whole genome shotgun (WGS) entry which is preliminary data.</text>
</comment>
<dbReference type="Pfam" id="PF17396">
    <property type="entry name" value="DUF1611_N"/>
    <property type="match status" value="1"/>
</dbReference>
<accession>A0A919AY13</accession>
<dbReference type="PANTHER" id="PTHR40690">
    <property type="entry name" value="GLL3100 PROTEIN"/>
    <property type="match status" value="1"/>
</dbReference>
<dbReference type="InterPro" id="IPR011669">
    <property type="entry name" value="DgcN-like"/>
</dbReference>
<dbReference type="InterPro" id="IPR035402">
    <property type="entry name" value="DgcN-like_N"/>
</dbReference>
<reference evidence="3" key="1">
    <citation type="journal article" date="2014" name="Int. J. Syst. Evol. Microbiol.">
        <title>Complete genome sequence of Corynebacterium casei LMG S-19264T (=DSM 44701T), isolated from a smear-ripened cheese.</title>
        <authorList>
            <consortium name="US DOE Joint Genome Institute (JGI-PGF)"/>
            <person name="Walter F."/>
            <person name="Albersmeier A."/>
            <person name="Kalinowski J."/>
            <person name="Ruckert C."/>
        </authorList>
    </citation>
    <scope>NUCLEOTIDE SEQUENCE</scope>
    <source>
        <strain evidence="3">KCTC 42590</strain>
    </source>
</reference>
<dbReference type="EMBL" id="BNCI01000002">
    <property type="protein sequence ID" value="GHF28951.1"/>
    <property type="molecule type" value="Genomic_DNA"/>
</dbReference>
<sequence>MTAITLTPPYLIFLGRETRESYAKTGAGLNQWRPELCKGQIRLEGGTVDLGLPEMTLEDAQKAGIKTLVIGTAAVGGSIPDEWVDLLVEAAERGLHIVGGVHTPLNNIERLKHAATLSGSELIDVRTPPKHLPVGTGRKRTGKRLLTVGTDCALGKKYTALALERDMKNAGINATFRASGQTGIMIAGTGLPIDSVVADFVSGAAELLSPDNTDDHWDIIEGQGSIYHPGYASVSMGLLMGSQPDAFVVCTEAGRTHIEGWPDFPLPTIQDVIDRTIDIGKQFNPAIHCVGISVNTSPLPSAERQPYLDRLSAEYGLPCVDSILTGTDAIAKKLKKEG</sequence>
<dbReference type="InterPro" id="IPR027417">
    <property type="entry name" value="P-loop_NTPase"/>
</dbReference>
<keyword evidence="4" id="KW-1185">Reference proteome</keyword>
<evidence type="ECO:0000313" key="4">
    <source>
        <dbReference type="Proteomes" id="UP000630923"/>
    </source>
</evidence>
<dbReference type="Pfam" id="PF07755">
    <property type="entry name" value="DUF1611"/>
    <property type="match status" value="1"/>
</dbReference>
<evidence type="ECO:0000259" key="1">
    <source>
        <dbReference type="Pfam" id="PF07755"/>
    </source>
</evidence>
<evidence type="ECO:0008006" key="5">
    <source>
        <dbReference type="Google" id="ProtNLM"/>
    </source>
</evidence>
<dbReference type="AlphaFoldDB" id="A0A919AY13"/>
<reference evidence="3" key="2">
    <citation type="submission" date="2020-09" db="EMBL/GenBank/DDBJ databases">
        <authorList>
            <person name="Sun Q."/>
            <person name="Kim S."/>
        </authorList>
    </citation>
    <scope>NUCLEOTIDE SEQUENCE</scope>
    <source>
        <strain evidence="3">KCTC 42590</strain>
    </source>
</reference>
<gene>
    <name evidence="3" type="ORF">GCM10017044_25250</name>
</gene>
<protein>
    <recommendedName>
        <fullName evidence="5">DUF1611 domain-containing protein</fullName>
    </recommendedName>
</protein>
<name>A0A919AY13_9PROT</name>
<dbReference type="Proteomes" id="UP000630923">
    <property type="component" value="Unassembled WGS sequence"/>
</dbReference>
<dbReference type="PIRSF" id="PIRSF026760">
    <property type="entry name" value="UCP026760"/>
    <property type="match status" value="1"/>
</dbReference>
<evidence type="ECO:0000259" key="2">
    <source>
        <dbReference type="Pfam" id="PF17396"/>
    </source>
</evidence>